<evidence type="ECO:0000313" key="4">
    <source>
        <dbReference type="Proteomes" id="UP000078555"/>
    </source>
</evidence>
<dbReference type="EMBL" id="FLRE01000128">
    <property type="protein sequence ID" value="SBT37230.1"/>
    <property type="molecule type" value="Genomic_DNA"/>
</dbReference>
<reference evidence="3 4" key="2">
    <citation type="submission" date="2016-05" db="EMBL/GenBank/DDBJ databases">
        <authorList>
            <person name="Naeem Raeece"/>
        </authorList>
    </citation>
    <scope>NUCLEOTIDE SEQUENCE [LARGE SCALE GENOMIC DNA]</scope>
</reference>
<dbReference type="Proteomes" id="UP000078555">
    <property type="component" value="Unassembled WGS sequence"/>
</dbReference>
<dbReference type="AlphaFoldDB" id="A0A1A8YYG9"/>
<reference evidence="1" key="1">
    <citation type="submission" date="2016-05" db="EMBL/GenBank/DDBJ databases">
        <authorList>
            <person name="Lavstsen T."/>
            <person name="Jespersen J.S."/>
        </authorList>
    </citation>
    <scope>NUCLEOTIDE SEQUENCE [LARGE SCALE GENOMIC DNA]</scope>
</reference>
<name>A0A1A8YYG9_PLAOA</name>
<proteinExistence type="predicted"/>
<dbReference type="EMBL" id="FLRD01000100">
    <property type="protein sequence ID" value="SBT36771.1"/>
    <property type="molecule type" value="Genomic_DNA"/>
</dbReference>
<evidence type="ECO:0000313" key="2">
    <source>
        <dbReference type="EMBL" id="SBT37230.1"/>
    </source>
</evidence>
<evidence type="ECO:0000313" key="1">
    <source>
        <dbReference type="EMBL" id="SBT36771.1"/>
    </source>
</evidence>
<dbReference type="Proteomes" id="UP000078550">
    <property type="component" value="Unassembled WGS sequence"/>
</dbReference>
<evidence type="ECO:0000313" key="3">
    <source>
        <dbReference type="Proteomes" id="UP000078550"/>
    </source>
</evidence>
<dbReference type="InterPro" id="IPR008780">
    <property type="entry name" value="Plasmodium_Vir"/>
</dbReference>
<keyword evidence="4" id="KW-1185">Reference proteome</keyword>
<dbReference type="Pfam" id="PF05795">
    <property type="entry name" value="Plasmodium_Vir"/>
    <property type="match status" value="1"/>
</dbReference>
<organism evidence="1 4">
    <name type="scientific">Plasmodium ovale wallikeri</name>
    <dbReference type="NCBI Taxonomy" id="864142"/>
    <lineage>
        <taxon>Eukaryota</taxon>
        <taxon>Sar</taxon>
        <taxon>Alveolata</taxon>
        <taxon>Apicomplexa</taxon>
        <taxon>Aconoidasida</taxon>
        <taxon>Haemosporida</taxon>
        <taxon>Plasmodiidae</taxon>
        <taxon>Plasmodium</taxon>
        <taxon>Plasmodium (Plasmodium)</taxon>
    </lineage>
</organism>
<protein>
    <submittedName>
        <fullName evidence="1">PIR Superfamily Protein</fullName>
    </submittedName>
</protein>
<accession>A0A1A8YYG9</accession>
<gene>
    <name evidence="1" type="ORF">POVWA1_034140</name>
    <name evidence="2" type="ORF">POVWA2_033280</name>
</gene>
<sequence>MCLCMYSYHCVNQGYKEYYIFFFEGNNMKNIGDIPVFHEFFDVIHNINYTLEQENKCYIDYNFDSTFIELGEIKYLHDYFRNFDSFETKFSFNETIKYGFYSYLTLINTLYEKYISECCTCYTTEDSNCEEECPSYFKCNEKYNPYNIYSKLECVNKLNKNFTKVRMLTPIDNYIKRLSKELEDNTH</sequence>